<evidence type="ECO:0000256" key="4">
    <source>
        <dbReference type="SAM" id="SignalP"/>
    </source>
</evidence>
<name>A0A517YAY9_9BACT</name>
<dbReference type="RefSeq" id="WP_145088245.1">
    <property type="nucleotide sequence ID" value="NZ_CP036274.1"/>
</dbReference>
<feature type="binding site" evidence="3">
    <location>
        <position position="174"/>
    </location>
    <ligand>
        <name>a divalent metal cation</name>
        <dbReference type="ChEBI" id="CHEBI:60240"/>
    </ligand>
</feature>
<dbReference type="Proteomes" id="UP000315017">
    <property type="component" value="Chromosome"/>
</dbReference>
<feature type="active site" description="Proton donor/acceptor" evidence="2">
    <location>
        <position position="230"/>
    </location>
</feature>
<dbReference type="PRINTS" id="PR01790">
    <property type="entry name" value="SMP30FAMILY"/>
</dbReference>
<feature type="signal peptide" evidence="4">
    <location>
        <begin position="1"/>
        <end position="21"/>
    </location>
</feature>
<evidence type="ECO:0000259" key="5">
    <source>
        <dbReference type="Pfam" id="PF08450"/>
    </source>
</evidence>
<dbReference type="SUPFAM" id="SSF63829">
    <property type="entry name" value="Calcium-dependent phosphotriesterase"/>
    <property type="match status" value="1"/>
</dbReference>
<evidence type="ECO:0000256" key="1">
    <source>
        <dbReference type="ARBA" id="ARBA00022801"/>
    </source>
</evidence>
<feature type="chain" id="PRO_5022231211" evidence="4">
    <location>
        <begin position="22"/>
        <end position="315"/>
    </location>
</feature>
<comment type="cofactor">
    <cofactor evidence="3">
        <name>Zn(2+)</name>
        <dbReference type="ChEBI" id="CHEBI:29105"/>
    </cofactor>
    <text evidence="3">Binds 1 divalent metal cation per subunit.</text>
</comment>
<keyword evidence="3" id="KW-0479">Metal-binding</keyword>
<evidence type="ECO:0000256" key="3">
    <source>
        <dbReference type="PIRSR" id="PIRSR605511-2"/>
    </source>
</evidence>
<dbReference type="GO" id="GO:0046872">
    <property type="term" value="F:metal ion binding"/>
    <property type="evidence" value="ECO:0007669"/>
    <property type="project" value="UniProtKB-KW"/>
</dbReference>
<accession>A0A517YAY9</accession>
<keyword evidence="4" id="KW-0732">Signal</keyword>
<keyword evidence="1 6" id="KW-0378">Hydrolase</keyword>
<dbReference type="GO" id="GO:0004341">
    <property type="term" value="F:gluconolactonase activity"/>
    <property type="evidence" value="ECO:0007669"/>
    <property type="project" value="UniProtKB-EC"/>
</dbReference>
<dbReference type="EMBL" id="CP036274">
    <property type="protein sequence ID" value="QDU27403.1"/>
    <property type="molecule type" value="Genomic_DNA"/>
</dbReference>
<dbReference type="PANTHER" id="PTHR47572:SF4">
    <property type="entry name" value="LACTONASE DRP35"/>
    <property type="match status" value="1"/>
</dbReference>
<dbReference type="KEGG" id="aagg:ETAA8_24900"/>
<dbReference type="OrthoDB" id="2633250at2"/>
<gene>
    <name evidence="6" type="primary">gnl_3</name>
    <name evidence="6" type="ORF">ETAA8_24900</name>
</gene>
<feature type="domain" description="SMP-30/Gluconolactonase/LRE-like region" evidence="5">
    <location>
        <begin position="53"/>
        <end position="286"/>
    </location>
</feature>
<feature type="binding site" evidence="3">
    <location>
        <position position="126"/>
    </location>
    <ligand>
        <name>substrate</name>
    </ligand>
</feature>
<keyword evidence="3" id="KW-0862">Zinc</keyword>
<feature type="binding site" evidence="3">
    <location>
        <position position="123"/>
    </location>
    <ligand>
        <name>substrate</name>
    </ligand>
</feature>
<proteinExistence type="predicted"/>
<dbReference type="InterPro" id="IPR005511">
    <property type="entry name" value="SMP-30"/>
</dbReference>
<dbReference type="InterPro" id="IPR051262">
    <property type="entry name" value="SMP-30/CGR1_Lactonase"/>
</dbReference>
<dbReference type="InterPro" id="IPR013658">
    <property type="entry name" value="SGL"/>
</dbReference>
<organism evidence="6 7">
    <name type="scientific">Anatilimnocola aggregata</name>
    <dbReference type="NCBI Taxonomy" id="2528021"/>
    <lineage>
        <taxon>Bacteria</taxon>
        <taxon>Pseudomonadati</taxon>
        <taxon>Planctomycetota</taxon>
        <taxon>Planctomycetia</taxon>
        <taxon>Pirellulales</taxon>
        <taxon>Pirellulaceae</taxon>
        <taxon>Anatilimnocola</taxon>
    </lineage>
</organism>
<dbReference type="InterPro" id="IPR011042">
    <property type="entry name" value="6-blade_b-propeller_TolB-like"/>
</dbReference>
<dbReference type="Pfam" id="PF08450">
    <property type="entry name" value="SGL"/>
    <property type="match status" value="1"/>
</dbReference>
<dbReference type="AlphaFoldDB" id="A0A517YAY9"/>
<evidence type="ECO:0000256" key="2">
    <source>
        <dbReference type="PIRSR" id="PIRSR605511-1"/>
    </source>
</evidence>
<reference evidence="6 7" key="1">
    <citation type="submission" date="2019-02" db="EMBL/GenBank/DDBJ databases">
        <title>Deep-cultivation of Planctomycetes and their phenomic and genomic characterization uncovers novel biology.</title>
        <authorList>
            <person name="Wiegand S."/>
            <person name="Jogler M."/>
            <person name="Boedeker C."/>
            <person name="Pinto D."/>
            <person name="Vollmers J."/>
            <person name="Rivas-Marin E."/>
            <person name="Kohn T."/>
            <person name="Peeters S.H."/>
            <person name="Heuer A."/>
            <person name="Rast P."/>
            <person name="Oberbeckmann S."/>
            <person name="Bunk B."/>
            <person name="Jeske O."/>
            <person name="Meyerdierks A."/>
            <person name="Storesund J.E."/>
            <person name="Kallscheuer N."/>
            <person name="Luecker S."/>
            <person name="Lage O.M."/>
            <person name="Pohl T."/>
            <person name="Merkel B.J."/>
            <person name="Hornburger P."/>
            <person name="Mueller R.-W."/>
            <person name="Bruemmer F."/>
            <person name="Labrenz M."/>
            <person name="Spormann A.M."/>
            <person name="Op den Camp H."/>
            <person name="Overmann J."/>
            <person name="Amann R."/>
            <person name="Jetten M.S.M."/>
            <person name="Mascher T."/>
            <person name="Medema M.H."/>
            <person name="Devos D.P."/>
            <person name="Kaster A.-K."/>
            <person name="Ovreas L."/>
            <person name="Rohde M."/>
            <person name="Galperin M.Y."/>
            <person name="Jogler C."/>
        </authorList>
    </citation>
    <scope>NUCLEOTIDE SEQUENCE [LARGE SCALE GENOMIC DNA]</scope>
    <source>
        <strain evidence="6 7">ETA_A8</strain>
    </source>
</reference>
<dbReference type="EC" id="3.1.1.17" evidence="6"/>
<dbReference type="Gene3D" id="2.120.10.30">
    <property type="entry name" value="TolB, C-terminal domain"/>
    <property type="match status" value="1"/>
</dbReference>
<sequence length="315" mass="33825" precursor="true">MFAARLHLFVALACFTSFAVAQELPDAAKTKTHEMFRVLKYCEGVVFDHDGKGYISWGDTITQFTLDGKNQPWAKTGAPNGHKVLADGTHLVCDASQHAVLHLAADGKLLDPASKECEGKALRGPNDLTLDVKHGGFYFSDPGGSSAEKPIGTVHYVDSKGVTTLVDSGLAFPNGIVLTPDGKKLYLAESQKNMVHVYDVKGPGKLGKREKFADLPRKKEKTPQIDNQPDGMCLDAAGNLYVAHYGMKQVQVLNPKGEVIRRYDGGNVTTSNVAFGGPKMDQLFITGGIGPEAGEGGLFRIDLGMKGLVILPAKK</sequence>
<feature type="binding site" evidence="3">
    <location>
        <position position="230"/>
    </location>
    <ligand>
        <name>a divalent metal cation</name>
        <dbReference type="ChEBI" id="CHEBI:60240"/>
    </ligand>
</feature>
<keyword evidence="7" id="KW-1185">Reference proteome</keyword>
<dbReference type="PANTHER" id="PTHR47572">
    <property type="entry name" value="LIPOPROTEIN-RELATED"/>
    <property type="match status" value="1"/>
</dbReference>
<evidence type="ECO:0000313" key="7">
    <source>
        <dbReference type="Proteomes" id="UP000315017"/>
    </source>
</evidence>
<protein>
    <submittedName>
        <fullName evidence="6">Gluconolactonase</fullName>
        <ecNumber evidence="6">3.1.1.17</ecNumber>
    </submittedName>
</protein>
<evidence type="ECO:0000313" key="6">
    <source>
        <dbReference type="EMBL" id="QDU27403.1"/>
    </source>
</evidence>